<feature type="transmembrane region" description="Helical" evidence="7">
    <location>
        <begin position="280"/>
        <end position="299"/>
    </location>
</feature>
<keyword evidence="5 7" id="KW-0472">Membrane</keyword>
<feature type="region of interest" description="Disordered" evidence="6">
    <location>
        <begin position="513"/>
        <end position="551"/>
    </location>
</feature>
<comment type="caution">
    <text evidence="9">The sequence shown here is derived from an EMBL/GenBank/DDBJ whole genome shotgun (WGS) entry which is preliminary data.</text>
</comment>
<feature type="transmembrane region" description="Helical" evidence="7">
    <location>
        <begin position="353"/>
        <end position="372"/>
    </location>
</feature>
<feature type="transmembrane region" description="Helical" evidence="7">
    <location>
        <begin position="319"/>
        <end position="341"/>
    </location>
</feature>
<dbReference type="PANTHER" id="PTHR21229:SF1">
    <property type="entry name" value="GH17801P"/>
    <property type="match status" value="1"/>
</dbReference>
<evidence type="ECO:0000256" key="4">
    <source>
        <dbReference type="ARBA" id="ARBA00022989"/>
    </source>
</evidence>
<evidence type="ECO:0000256" key="2">
    <source>
        <dbReference type="ARBA" id="ARBA00022692"/>
    </source>
</evidence>
<dbReference type="Proteomes" id="UP000241769">
    <property type="component" value="Unassembled WGS sequence"/>
</dbReference>
<dbReference type="EMBL" id="MDYQ01000021">
    <property type="protein sequence ID" value="PRP87305.1"/>
    <property type="molecule type" value="Genomic_DNA"/>
</dbReference>
<dbReference type="AlphaFoldDB" id="A0A2P6NTJ8"/>
<dbReference type="InterPro" id="IPR053937">
    <property type="entry name" value="GOST_TM"/>
</dbReference>
<evidence type="ECO:0000259" key="8">
    <source>
        <dbReference type="Pfam" id="PF06814"/>
    </source>
</evidence>
<evidence type="ECO:0000313" key="10">
    <source>
        <dbReference type="Proteomes" id="UP000241769"/>
    </source>
</evidence>
<evidence type="ECO:0000256" key="7">
    <source>
        <dbReference type="SAM" id="Phobius"/>
    </source>
</evidence>
<dbReference type="OrthoDB" id="19932at2759"/>
<dbReference type="PANTHER" id="PTHR21229">
    <property type="entry name" value="LUNG SEVEN TRANSMEMBRANE RECEPTOR"/>
    <property type="match status" value="1"/>
</dbReference>
<gene>
    <name evidence="9" type="ORF">PROFUN_01567</name>
</gene>
<keyword evidence="4 7" id="KW-1133">Transmembrane helix</keyword>
<proteinExistence type="predicted"/>
<feature type="domain" description="GOST seven transmembrane" evidence="8">
    <location>
        <begin position="252"/>
        <end position="498"/>
    </location>
</feature>
<evidence type="ECO:0000313" key="9">
    <source>
        <dbReference type="EMBL" id="PRP87305.1"/>
    </source>
</evidence>
<dbReference type="FunCoup" id="A0A2P6NTJ8">
    <property type="interactions" value="665"/>
</dbReference>
<dbReference type="InterPro" id="IPR009637">
    <property type="entry name" value="GPR107/GPR108-like"/>
</dbReference>
<feature type="transmembrane region" description="Helical" evidence="7">
    <location>
        <begin position="392"/>
        <end position="417"/>
    </location>
</feature>
<feature type="transmembrane region" description="Helical" evidence="7">
    <location>
        <begin position="438"/>
        <end position="459"/>
    </location>
</feature>
<sequence length="551" mass="62460">MCCSCEASFRAEHNSSNHMPRSMLQTILLLSSLIGFAVGGFTQFQDNEILRKACQLTANRLYYQKEGIWARNAPLTNRFGVPSVTIDLTIDVETQPTLGYLHTEVLLFNNKQQSSIGLSDGGVIKYCCYTDMFNAGKCDSPGRVIYQPEDVEFAWVANWYNLTNSTFVPDTQGFFDINNATQPGNATTFTTVINSTSVYTYFVVPRSALYTLWVVSCGETDGDYDGAVIINGQTTMVNVYGYLPGQLAPLEVLWWVLFSFYLVWFCIWLRLVTRYKESTVFLQHLITVVLFLATLENLLDASRYAAFNFKGNDNVGLNVFIFIVSTFKITLSLTGLLLVTMGYTITRPTLPKGYISIVWIMSLIYLGIDFIYQCLDMLQNTSQTQSLDISVGVATFFLALLVIATFVFLALIYVFLVRTLLSLKVATNREKYVMFRNLGLLLAFFCFTSVILFAVQLAGQGMNKMDDWWRGVFFFTGYWDIMHFCIIVPISWWWRPTALKNRYAYDPADDGEPPKMVELETNPEGNFTPQGGQLRFNGESDPESAYPTNRE</sequence>
<dbReference type="InParanoid" id="A0A2P6NTJ8"/>
<evidence type="ECO:0000256" key="1">
    <source>
        <dbReference type="ARBA" id="ARBA00004141"/>
    </source>
</evidence>
<keyword evidence="2 7" id="KW-0812">Transmembrane</keyword>
<comment type="subcellular location">
    <subcellularLocation>
        <location evidence="1">Membrane</location>
        <topology evidence="1">Multi-pass membrane protein</topology>
    </subcellularLocation>
</comment>
<dbReference type="GO" id="GO:0005794">
    <property type="term" value="C:Golgi apparatus"/>
    <property type="evidence" value="ECO:0007669"/>
    <property type="project" value="TreeGrafter"/>
</dbReference>
<accession>A0A2P6NTJ8</accession>
<evidence type="ECO:0000256" key="5">
    <source>
        <dbReference type="ARBA" id="ARBA00023136"/>
    </source>
</evidence>
<protein>
    <submittedName>
        <fullName evidence="9">Putative ptm1</fullName>
    </submittedName>
</protein>
<dbReference type="Pfam" id="PF06814">
    <property type="entry name" value="GOST_TM"/>
    <property type="match status" value="1"/>
</dbReference>
<organism evidence="9 10">
    <name type="scientific">Planoprotostelium fungivorum</name>
    <dbReference type="NCBI Taxonomy" id="1890364"/>
    <lineage>
        <taxon>Eukaryota</taxon>
        <taxon>Amoebozoa</taxon>
        <taxon>Evosea</taxon>
        <taxon>Variosea</taxon>
        <taxon>Cavosteliida</taxon>
        <taxon>Cavosteliaceae</taxon>
        <taxon>Planoprotostelium</taxon>
    </lineage>
</organism>
<feature type="transmembrane region" description="Helical" evidence="7">
    <location>
        <begin position="252"/>
        <end position="273"/>
    </location>
</feature>
<evidence type="ECO:0000256" key="3">
    <source>
        <dbReference type="ARBA" id="ARBA00022729"/>
    </source>
</evidence>
<evidence type="ECO:0000256" key="6">
    <source>
        <dbReference type="SAM" id="MobiDB-lite"/>
    </source>
</evidence>
<keyword evidence="3" id="KW-0732">Signal</keyword>
<reference evidence="9 10" key="1">
    <citation type="journal article" date="2018" name="Genome Biol. Evol.">
        <title>Multiple Roots of Fruiting Body Formation in Amoebozoa.</title>
        <authorList>
            <person name="Hillmann F."/>
            <person name="Forbes G."/>
            <person name="Novohradska S."/>
            <person name="Ferling I."/>
            <person name="Riege K."/>
            <person name="Groth M."/>
            <person name="Westermann M."/>
            <person name="Marz M."/>
            <person name="Spaller T."/>
            <person name="Winckler T."/>
            <person name="Schaap P."/>
            <person name="Glockner G."/>
        </authorList>
    </citation>
    <scope>NUCLEOTIDE SEQUENCE [LARGE SCALE GENOMIC DNA]</scope>
    <source>
        <strain evidence="9 10">Jena</strain>
    </source>
</reference>
<dbReference type="GO" id="GO:0016020">
    <property type="term" value="C:membrane"/>
    <property type="evidence" value="ECO:0007669"/>
    <property type="project" value="UniProtKB-SubCell"/>
</dbReference>
<feature type="transmembrane region" description="Helical" evidence="7">
    <location>
        <begin position="471"/>
        <end position="494"/>
    </location>
</feature>
<keyword evidence="10" id="KW-1185">Reference proteome</keyword>
<name>A0A2P6NTJ8_9EUKA</name>